<keyword evidence="1" id="KW-0732">Signal</keyword>
<gene>
    <name evidence="2" type="ORF">ACIBP5_11240</name>
</gene>
<dbReference type="Proteomes" id="UP001612928">
    <property type="component" value="Unassembled WGS sequence"/>
</dbReference>
<protein>
    <submittedName>
        <fullName evidence="2">Uncharacterized protein</fullName>
    </submittedName>
</protein>
<evidence type="ECO:0000256" key="1">
    <source>
        <dbReference type="SAM" id="SignalP"/>
    </source>
</evidence>
<accession>A0ABW8A174</accession>
<proteinExistence type="predicted"/>
<organism evidence="2 3">
    <name type="scientific">Nonomuraea indica</name>
    <dbReference type="NCBI Taxonomy" id="1581193"/>
    <lineage>
        <taxon>Bacteria</taxon>
        <taxon>Bacillati</taxon>
        <taxon>Actinomycetota</taxon>
        <taxon>Actinomycetes</taxon>
        <taxon>Streptosporangiales</taxon>
        <taxon>Streptosporangiaceae</taxon>
        <taxon>Nonomuraea</taxon>
    </lineage>
</organism>
<evidence type="ECO:0000313" key="3">
    <source>
        <dbReference type="Proteomes" id="UP001612928"/>
    </source>
</evidence>
<dbReference type="RefSeq" id="WP_397020249.1">
    <property type="nucleotide sequence ID" value="NZ_JBITMB010000002.1"/>
</dbReference>
<feature type="chain" id="PRO_5045301811" evidence="1">
    <location>
        <begin position="31"/>
        <end position="143"/>
    </location>
</feature>
<reference evidence="2 3" key="1">
    <citation type="submission" date="2024-10" db="EMBL/GenBank/DDBJ databases">
        <title>The Natural Products Discovery Center: Release of the First 8490 Sequenced Strains for Exploring Actinobacteria Biosynthetic Diversity.</title>
        <authorList>
            <person name="Kalkreuter E."/>
            <person name="Kautsar S.A."/>
            <person name="Yang D."/>
            <person name="Bader C.D."/>
            <person name="Teijaro C.N."/>
            <person name="Fluegel L."/>
            <person name="Davis C.M."/>
            <person name="Simpson J.R."/>
            <person name="Lauterbach L."/>
            <person name="Steele A.D."/>
            <person name="Gui C."/>
            <person name="Meng S."/>
            <person name="Li G."/>
            <person name="Viehrig K."/>
            <person name="Ye F."/>
            <person name="Su P."/>
            <person name="Kiefer A.F."/>
            <person name="Nichols A."/>
            <person name="Cepeda A.J."/>
            <person name="Yan W."/>
            <person name="Fan B."/>
            <person name="Jiang Y."/>
            <person name="Adhikari A."/>
            <person name="Zheng C.-J."/>
            <person name="Schuster L."/>
            <person name="Cowan T.M."/>
            <person name="Smanski M.J."/>
            <person name="Chevrette M.G."/>
            <person name="De Carvalho L.P.S."/>
            <person name="Shen B."/>
        </authorList>
    </citation>
    <scope>NUCLEOTIDE SEQUENCE [LARGE SCALE GENOMIC DNA]</scope>
    <source>
        <strain evidence="2 3">NPDC049503</strain>
    </source>
</reference>
<feature type="signal peptide" evidence="1">
    <location>
        <begin position="1"/>
        <end position="30"/>
    </location>
</feature>
<name>A0ABW8A174_9ACTN</name>
<sequence length="143" mass="15195">MLRQLKAHAAVGAIVAAFVGMFAVAPPAAAGVSTTGPSPDPAVTPLGGCIGTMCGLVYNYSPDTVSVTMDWGNINGNIRYLYGGQNTNGWGDVDGVHVGPGRTMRVYIDSRLWGGRGDGYYTWLEGWHKIETDEIVYIMNPNG</sequence>
<comment type="caution">
    <text evidence="2">The sequence shown here is derived from an EMBL/GenBank/DDBJ whole genome shotgun (WGS) entry which is preliminary data.</text>
</comment>
<dbReference type="EMBL" id="JBITMB010000002">
    <property type="protein sequence ID" value="MFI7440526.1"/>
    <property type="molecule type" value="Genomic_DNA"/>
</dbReference>
<evidence type="ECO:0000313" key="2">
    <source>
        <dbReference type="EMBL" id="MFI7440526.1"/>
    </source>
</evidence>
<keyword evidence="3" id="KW-1185">Reference proteome</keyword>